<organism evidence="2">
    <name type="scientific">Arion vulgaris</name>
    <dbReference type="NCBI Taxonomy" id="1028688"/>
    <lineage>
        <taxon>Eukaryota</taxon>
        <taxon>Metazoa</taxon>
        <taxon>Spiralia</taxon>
        <taxon>Lophotrochozoa</taxon>
        <taxon>Mollusca</taxon>
        <taxon>Gastropoda</taxon>
        <taxon>Heterobranchia</taxon>
        <taxon>Euthyneura</taxon>
        <taxon>Panpulmonata</taxon>
        <taxon>Eupulmonata</taxon>
        <taxon>Stylommatophora</taxon>
        <taxon>Helicina</taxon>
        <taxon>Arionoidea</taxon>
        <taxon>Arionidae</taxon>
        <taxon>Arion</taxon>
    </lineage>
</organism>
<sequence length="51" mass="5606">WHGRASTYEIIARTRDISSTSADTAPDDDDRDGSCLMCVCLFVTLNNLPTT</sequence>
<evidence type="ECO:0000313" key="3">
    <source>
        <dbReference type="EMBL" id="CEK88065.1"/>
    </source>
</evidence>
<protein>
    <submittedName>
        <fullName evidence="2">Uncharacterized protein</fullName>
    </submittedName>
</protein>
<evidence type="ECO:0000313" key="1">
    <source>
        <dbReference type="EMBL" id="CEK88063.1"/>
    </source>
</evidence>
<dbReference type="EMBL" id="HACG01041199">
    <property type="protein sequence ID" value="CEK88064.1"/>
    <property type="molecule type" value="Transcribed_RNA"/>
</dbReference>
<gene>
    <name evidence="2" type="primary">ORF163007</name>
    <name evidence="1" type="synonym">ORF163002</name>
    <name evidence="3" type="synonym">ORF163009</name>
</gene>
<dbReference type="EMBL" id="HACG01041200">
    <property type="protein sequence ID" value="CEK88065.1"/>
    <property type="molecule type" value="Transcribed_RNA"/>
</dbReference>
<dbReference type="AlphaFoldDB" id="A0A0B7B404"/>
<accession>A0A0B7B404</accession>
<feature type="non-terminal residue" evidence="2">
    <location>
        <position position="1"/>
    </location>
</feature>
<evidence type="ECO:0000313" key="2">
    <source>
        <dbReference type="EMBL" id="CEK88064.1"/>
    </source>
</evidence>
<reference evidence="2" key="1">
    <citation type="submission" date="2014-12" db="EMBL/GenBank/DDBJ databases">
        <title>Insight into the proteome of Arion vulgaris.</title>
        <authorList>
            <person name="Aradska J."/>
            <person name="Bulat T."/>
            <person name="Smidak R."/>
            <person name="Sarate P."/>
            <person name="Gangsoo J."/>
            <person name="Sialana F."/>
            <person name="Bilban M."/>
            <person name="Lubec G."/>
        </authorList>
    </citation>
    <scope>NUCLEOTIDE SEQUENCE</scope>
    <source>
        <tissue evidence="2">Skin</tissue>
    </source>
</reference>
<dbReference type="EMBL" id="HACG01041198">
    <property type="protein sequence ID" value="CEK88063.1"/>
    <property type="molecule type" value="Transcribed_RNA"/>
</dbReference>
<name>A0A0B7B404_9EUPU</name>
<proteinExistence type="predicted"/>